<feature type="region of interest" description="Disordered" evidence="2">
    <location>
        <begin position="137"/>
        <end position="159"/>
    </location>
</feature>
<feature type="compositionally biased region" description="Pro residues" evidence="2">
    <location>
        <begin position="231"/>
        <end position="240"/>
    </location>
</feature>
<accession>A0ABX8B989</accession>
<evidence type="ECO:0000256" key="2">
    <source>
        <dbReference type="SAM" id="MobiDB-lite"/>
    </source>
</evidence>
<dbReference type="RefSeq" id="WP_211428139.1">
    <property type="nucleotide sequence ID" value="NZ_CP072648.1"/>
</dbReference>
<evidence type="ECO:0000313" key="4">
    <source>
        <dbReference type="EMBL" id="QUW02249.1"/>
    </source>
</evidence>
<dbReference type="Proteomes" id="UP000676506">
    <property type="component" value="Chromosome 1"/>
</dbReference>
<keyword evidence="3" id="KW-0812">Transmembrane</keyword>
<gene>
    <name evidence="4" type="ORF">J8C06_07730</name>
</gene>
<proteinExistence type="predicted"/>
<evidence type="ECO:0000256" key="1">
    <source>
        <dbReference type="SAM" id="Coils"/>
    </source>
</evidence>
<sequence>MTVNHIHRLNLSATPFHNRRLFWLGLTVAFGLLCGVTGWLAQRYRQLAGDEQRYVDLRNASRTMLEREQAQLNKVQKQSAETGRQPTPEQARAMREALYLLERRQLSWSRLMLQMEQQLPSNIRILQIAFTDKDDERLGAGGRADQDKNQDKNFDAPLPVSQDIPFTVTVRAPTPEAVTDFIRACDRQGTFYFNPDTQSIPSDTRTATDKKEVEFMLRGRYRPGSPALTPDTPPPLEVKR</sequence>
<keyword evidence="5" id="KW-1185">Reference proteome</keyword>
<keyword evidence="3" id="KW-1133">Transmembrane helix</keyword>
<protein>
    <recommendedName>
        <fullName evidence="6">Tfp pilus assembly protein PilN</fullName>
    </recommendedName>
</protein>
<evidence type="ECO:0008006" key="6">
    <source>
        <dbReference type="Google" id="ProtNLM"/>
    </source>
</evidence>
<keyword evidence="3" id="KW-0472">Membrane</keyword>
<feature type="compositionally biased region" description="Basic and acidic residues" evidence="2">
    <location>
        <begin position="137"/>
        <end position="154"/>
    </location>
</feature>
<reference evidence="4 5" key="1">
    <citation type="submission" date="2021-03" db="EMBL/GenBank/DDBJ databases">
        <title>Genomic and phenotypic characterization of Chloracidobacterium isolates provides evidence for multiple species.</title>
        <authorList>
            <person name="Saini M.K."/>
            <person name="Costas A.M.G."/>
            <person name="Tank M."/>
            <person name="Bryant D.A."/>
        </authorList>
    </citation>
    <scope>NUCLEOTIDE SEQUENCE [LARGE SCALE GENOMIC DNA]</scope>
    <source>
        <strain evidence="4 5">BV2-C</strain>
    </source>
</reference>
<keyword evidence="1" id="KW-0175">Coiled coil</keyword>
<organism evidence="4 5">
    <name type="scientific">Chloracidobacterium validum</name>
    <dbReference type="NCBI Taxonomy" id="2821543"/>
    <lineage>
        <taxon>Bacteria</taxon>
        <taxon>Pseudomonadati</taxon>
        <taxon>Acidobacteriota</taxon>
        <taxon>Terriglobia</taxon>
        <taxon>Terriglobales</taxon>
        <taxon>Acidobacteriaceae</taxon>
        <taxon>Chloracidobacterium</taxon>
    </lineage>
</organism>
<feature type="transmembrane region" description="Helical" evidence="3">
    <location>
        <begin position="21"/>
        <end position="41"/>
    </location>
</feature>
<dbReference type="EMBL" id="CP072648">
    <property type="protein sequence ID" value="QUW02249.1"/>
    <property type="molecule type" value="Genomic_DNA"/>
</dbReference>
<feature type="coiled-coil region" evidence="1">
    <location>
        <begin position="58"/>
        <end position="85"/>
    </location>
</feature>
<evidence type="ECO:0000313" key="5">
    <source>
        <dbReference type="Proteomes" id="UP000676506"/>
    </source>
</evidence>
<feature type="region of interest" description="Disordered" evidence="2">
    <location>
        <begin position="219"/>
        <end position="240"/>
    </location>
</feature>
<evidence type="ECO:0000256" key="3">
    <source>
        <dbReference type="SAM" id="Phobius"/>
    </source>
</evidence>
<name>A0ABX8B989_9BACT</name>